<dbReference type="PANTHER" id="PTHR33257">
    <property type="entry name" value="OS05G0165500 PROTEIN"/>
    <property type="match status" value="1"/>
</dbReference>
<reference evidence="2" key="1">
    <citation type="submission" date="2017-07" db="EMBL/GenBank/DDBJ databases">
        <title>Taro Niue Genome Assembly and Annotation.</title>
        <authorList>
            <person name="Atibalentja N."/>
            <person name="Keating K."/>
            <person name="Fields C.J."/>
        </authorList>
    </citation>
    <scope>NUCLEOTIDE SEQUENCE</scope>
    <source>
        <strain evidence="2">Niue_2</strain>
        <tissue evidence="2">Leaf</tissue>
    </source>
</reference>
<evidence type="ECO:0000256" key="1">
    <source>
        <dbReference type="SAM" id="MobiDB-lite"/>
    </source>
</evidence>
<feature type="compositionally biased region" description="Low complexity" evidence="1">
    <location>
        <begin position="119"/>
        <end position="158"/>
    </location>
</feature>
<sequence length="210" mass="22486">MHSNSPDPVQKSLQIGQEDKFYCKLLSKESSAANPSFRVYYGGASGAVPFRWESLPGTPKHPSMATALPPLTPPPSYQFTPRGARTARRCSSAASRSSLLNSILPRLTQRKPRAPSSPPGSLSSSVSSSASSFSPMGSSNYRGRSRSRFSSPRSSFSSMPDDDESDAGSPTSTLCFGQRHCGFRRWYKMVVVKNALLSIVGRGSGQGTAA</sequence>
<dbReference type="AlphaFoldDB" id="A0A843UA63"/>
<feature type="region of interest" description="Disordered" evidence="1">
    <location>
        <begin position="61"/>
        <end position="171"/>
    </location>
</feature>
<keyword evidence="3" id="KW-1185">Reference proteome</keyword>
<gene>
    <name evidence="2" type="ORF">Taro_011506</name>
</gene>
<proteinExistence type="predicted"/>
<comment type="caution">
    <text evidence="2">The sequence shown here is derived from an EMBL/GenBank/DDBJ whole genome shotgun (WGS) entry which is preliminary data.</text>
</comment>
<dbReference type="OrthoDB" id="691043at2759"/>
<name>A0A843UA63_COLES</name>
<dbReference type="EMBL" id="NMUH01000432">
    <property type="protein sequence ID" value="MQL79076.1"/>
    <property type="molecule type" value="Genomic_DNA"/>
</dbReference>
<evidence type="ECO:0000313" key="2">
    <source>
        <dbReference type="EMBL" id="MQL79076.1"/>
    </source>
</evidence>
<feature type="compositionally biased region" description="Low complexity" evidence="1">
    <location>
        <begin position="89"/>
        <end position="98"/>
    </location>
</feature>
<dbReference type="Proteomes" id="UP000652761">
    <property type="component" value="Unassembled WGS sequence"/>
</dbReference>
<evidence type="ECO:0000313" key="3">
    <source>
        <dbReference type="Proteomes" id="UP000652761"/>
    </source>
</evidence>
<accession>A0A843UA63</accession>
<protein>
    <submittedName>
        <fullName evidence="2">Uncharacterized protein</fullName>
    </submittedName>
</protein>
<dbReference type="PANTHER" id="PTHR33257:SF4">
    <property type="entry name" value="EXPRESSED PROTEIN"/>
    <property type="match status" value="1"/>
</dbReference>
<organism evidence="2 3">
    <name type="scientific">Colocasia esculenta</name>
    <name type="common">Wild taro</name>
    <name type="synonym">Arum esculentum</name>
    <dbReference type="NCBI Taxonomy" id="4460"/>
    <lineage>
        <taxon>Eukaryota</taxon>
        <taxon>Viridiplantae</taxon>
        <taxon>Streptophyta</taxon>
        <taxon>Embryophyta</taxon>
        <taxon>Tracheophyta</taxon>
        <taxon>Spermatophyta</taxon>
        <taxon>Magnoliopsida</taxon>
        <taxon>Liliopsida</taxon>
        <taxon>Araceae</taxon>
        <taxon>Aroideae</taxon>
        <taxon>Colocasieae</taxon>
        <taxon>Colocasia</taxon>
    </lineage>
</organism>